<dbReference type="InterPro" id="IPR050194">
    <property type="entry name" value="Glycosyltransferase_grp1"/>
</dbReference>
<protein>
    <recommendedName>
        <fullName evidence="1">Glycosyl transferase family 1 domain-containing protein</fullName>
    </recommendedName>
</protein>
<dbReference type="PANTHER" id="PTHR45947">
    <property type="entry name" value="SULFOQUINOVOSYL TRANSFERASE SQD2"/>
    <property type="match status" value="1"/>
</dbReference>
<feature type="domain" description="Glycosyl transferase family 1" evidence="1">
    <location>
        <begin position="55"/>
        <end position="160"/>
    </location>
</feature>
<sequence>YVLKKADSITCDGEHIIKPLIELGAEPQKISLIYFGVDTQKFSSGEKDRSLQKELNIFGSPTVISLRNLEPLYDVSSLITSIPMVLKKVPEAKFVIAGKGSQEEGLKKLAKSLGVLNSVRFVGLIPNEELSKYLRSSDVYVSTSLSDAGLSASTAEAMAC</sequence>
<organism evidence="2">
    <name type="scientific">marine sediment metagenome</name>
    <dbReference type="NCBI Taxonomy" id="412755"/>
    <lineage>
        <taxon>unclassified sequences</taxon>
        <taxon>metagenomes</taxon>
        <taxon>ecological metagenomes</taxon>
    </lineage>
</organism>
<dbReference type="EMBL" id="BARS01013298">
    <property type="protein sequence ID" value="GAF95437.1"/>
    <property type="molecule type" value="Genomic_DNA"/>
</dbReference>
<accession>X0U4Y0</accession>
<dbReference type="Pfam" id="PF00534">
    <property type="entry name" value="Glycos_transf_1"/>
    <property type="match status" value="1"/>
</dbReference>
<gene>
    <name evidence="2" type="ORF">S01H1_23184</name>
</gene>
<dbReference type="GO" id="GO:0016758">
    <property type="term" value="F:hexosyltransferase activity"/>
    <property type="evidence" value="ECO:0007669"/>
    <property type="project" value="TreeGrafter"/>
</dbReference>
<dbReference type="InterPro" id="IPR001296">
    <property type="entry name" value="Glyco_trans_1"/>
</dbReference>
<name>X0U4Y0_9ZZZZ</name>
<reference evidence="2" key="1">
    <citation type="journal article" date="2014" name="Front. Microbiol.">
        <title>High frequency of phylogenetically diverse reductive dehalogenase-homologous genes in deep subseafloor sedimentary metagenomes.</title>
        <authorList>
            <person name="Kawai M."/>
            <person name="Futagami T."/>
            <person name="Toyoda A."/>
            <person name="Takaki Y."/>
            <person name="Nishi S."/>
            <person name="Hori S."/>
            <person name="Arai W."/>
            <person name="Tsubouchi T."/>
            <person name="Morono Y."/>
            <person name="Uchiyama I."/>
            <person name="Ito T."/>
            <person name="Fujiyama A."/>
            <person name="Inagaki F."/>
            <person name="Takami H."/>
        </authorList>
    </citation>
    <scope>NUCLEOTIDE SEQUENCE</scope>
    <source>
        <strain evidence="2">Expedition CK06-06</strain>
    </source>
</reference>
<feature type="non-terminal residue" evidence="2">
    <location>
        <position position="160"/>
    </location>
</feature>
<dbReference type="PANTHER" id="PTHR45947:SF3">
    <property type="entry name" value="SULFOQUINOVOSYL TRANSFERASE SQD2"/>
    <property type="match status" value="1"/>
</dbReference>
<dbReference type="SUPFAM" id="SSF53756">
    <property type="entry name" value="UDP-Glycosyltransferase/glycogen phosphorylase"/>
    <property type="match status" value="1"/>
</dbReference>
<dbReference type="Gene3D" id="3.40.50.2000">
    <property type="entry name" value="Glycogen Phosphorylase B"/>
    <property type="match status" value="2"/>
</dbReference>
<dbReference type="AlphaFoldDB" id="X0U4Y0"/>
<comment type="caution">
    <text evidence="2">The sequence shown here is derived from an EMBL/GenBank/DDBJ whole genome shotgun (WGS) entry which is preliminary data.</text>
</comment>
<evidence type="ECO:0000259" key="1">
    <source>
        <dbReference type="Pfam" id="PF00534"/>
    </source>
</evidence>
<feature type="non-terminal residue" evidence="2">
    <location>
        <position position="1"/>
    </location>
</feature>
<evidence type="ECO:0000313" key="2">
    <source>
        <dbReference type="EMBL" id="GAF95437.1"/>
    </source>
</evidence>
<proteinExistence type="predicted"/>